<comment type="similarity">
    <text evidence="3 9">Belongs to the inorganic phosphate transporter (PiT) (TC 2.A.20) family.</text>
</comment>
<organism evidence="10">
    <name type="scientific">Staphylothermus marinus</name>
    <dbReference type="NCBI Taxonomy" id="2280"/>
    <lineage>
        <taxon>Archaea</taxon>
        <taxon>Thermoproteota</taxon>
        <taxon>Thermoprotei</taxon>
        <taxon>Desulfurococcales</taxon>
        <taxon>Desulfurococcaceae</taxon>
        <taxon>Staphylothermus</taxon>
    </lineage>
</organism>
<dbReference type="EMBL" id="DTBJ01000018">
    <property type="protein sequence ID" value="HGM58455.1"/>
    <property type="molecule type" value="Genomic_DNA"/>
</dbReference>
<protein>
    <recommendedName>
        <fullName evidence="9">Phosphate transporter</fullName>
    </recommendedName>
</protein>
<dbReference type="InterPro" id="IPR001204">
    <property type="entry name" value="Phos_transporter"/>
</dbReference>
<evidence type="ECO:0000256" key="8">
    <source>
        <dbReference type="ARBA" id="ARBA00023136"/>
    </source>
</evidence>
<feature type="transmembrane region" description="Helical" evidence="9">
    <location>
        <begin position="6"/>
        <end position="24"/>
    </location>
</feature>
<gene>
    <name evidence="10" type="ORF">ENU14_02565</name>
</gene>
<comment type="caution">
    <text evidence="10">The sequence shown here is derived from an EMBL/GenBank/DDBJ whole genome shotgun (WGS) entry which is preliminary data.</text>
</comment>
<accession>A0A7C4D6V1</accession>
<proteinExistence type="inferred from homology"/>
<evidence type="ECO:0000256" key="7">
    <source>
        <dbReference type="ARBA" id="ARBA00022989"/>
    </source>
</evidence>
<feature type="transmembrane region" description="Helical" evidence="9">
    <location>
        <begin position="204"/>
        <end position="227"/>
    </location>
</feature>
<evidence type="ECO:0000256" key="9">
    <source>
        <dbReference type="RuleBase" id="RU363058"/>
    </source>
</evidence>
<comment type="subcellular location">
    <subcellularLocation>
        <location evidence="2 9">Membrane</location>
        <topology evidence="2 9">Multi-pass membrane protein</topology>
    </subcellularLocation>
</comment>
<dbReference type="GO" id="GO:0005315">
    <property type="term" value="F:phosphate transmembrane transporter activity"/>
    <property type="evidence" value="ECO:0007669"/>
    <property type="project" value="InterPro"/>
</dbReference>
<keyword evidence="4 9" id="KW-0813">Transport</keyword>
<evidence type="ECO:0000256" key="5">
    <source>
        <dbReference type="ARBA" id="ARBA00022592"/>
    </source>
</evidence>
<feature type="transmembrane region" description="Helical" evidence="9">
    <location>
        <begin position="239"/>
        <end position="258"/>
    </location>
</feature>
<reference evidence="10" key="1">
    <citation type="journal article" date="2020" name="mSystems">
        <title>Genome- and Community-Level Interaction Insights into Carbon Utilization and Element Cycling Functions of Hydrothermarchaeota in Hydrothermal Sediment.</title>
        <authorList>
            <person name="Zhou Z."/>
            <person name="Liu Y."/>
            <person name="Xu W."/>
            <person name="Pan J."/>
            <person name="Luo Z.H."/>
            <person name="Li M."/>
        </authorList>
    </citation>
    <scope>NUCLEOTIDE SEQUENCE [LARGE SCALE GENOMIC DNA]</scope>
    <source>
        <strain evidence="10">SpSt-642</strain>
    </source>
</reference>
<keyword evidence="6 9" id="KW-0812">Transmembrane</keyword>
<dbReference type="Pfam" id="PF01384">
    <property type="entry name" value="PHO4"/>
    <property type="match status" value="1"/>
</dbReference>
<feature type="transmembrane region" description="Helical" evidence="9">
    <location>
        <begin position="378"/>
        <end position="400"/>
    </location>
</feature>
<feature type="transmembrane region" description="Helical" evidence="9">
    <location>
        <begin position="171"/>
        <end position="192"/>
    </location>
</feature>
<keyword evidence="5 9" id="KW-0592">Phosphate transport</keyword>
<sequence>MVIDYIFLIVGGFAAFLVAWVNGANNAANAIGSAVGSGMMSIRKALWFTALFDLLGALFFGKFVSITLLRGIVNISIIDDPLIVVIGMITALFSTGLWLIITTLLKIPMSISQAIVGAILGFGLVTVGFSQINWSKVFEIIASWIYLPFVSIVLSIILYRIHSRIVSKPSYLRFIIVYIVFTTCILFTTIFLLLVKTTRITDVFYAFTLSIIISISISLLSTVIIHRILPKNIDYAREFVFKTLLFFSCMAMAFSHGANDVANSAGPLAGIIYIYEQGRIPGDLVDIPFTAILLSGIGISLGIIMWGYRVVETIGEKITTLTIETGFIAQFSGSLTILIVTRLGLPVSTTVAIVGAITGVGLARGVRSINTKTIFKIITMWFIGFPAVAGLTALLTFIGIELIK</sequence>
<feature type="transmembrane region" description="Helical" evidence="9">
    <location>
        <begin position="140"/>
        <end position="159"/>
    </location>
</feature>
<feature type="transmembrane region" description="Helical" evidence="9">
    <location>
        <begin position="287"/>
        <end position="308"/>
    </location>
</feature>
<evidence type="ECO:0000256" key="2">
    <source>
        <dbReference type="ARBA" id="ARBA00004141"/>
    </source>
</evidence>
<evidence type="ECO:0000256" key="1">
    <source>
        <dbReference type="ARBA" id="ARBA00001981"/>
    </source>
</evidence>
<keyword evidence="7 9" id="KW-1133">Transmembrane helix</keyword>
<feature type="transmembrane region" description="Helical" evidence="9">
    <location>
        <begin position="114"/>
        <end position="134"/>
    </location>
</feature>
<dbReference type="PANTHER" id="PTHR11101:SF80">
    <property type="entry name" value="PHOSPHATE TRANSPORTER"/>
    <property type="match status" value="1"/>
</dbReference>
<dbReference type="GO" id="GO:0016020">
    <property type="term" value="C:membrane"/>
    <property type="evidence" value="ECO:0007669"/>
    <property type="project" value="UniProtKB-SubCell"/>
</dbReference>
<feature type="transmembrane region" description="Helical" evidence="9">
    <location>
        <begin position="81"/>
        <end position="102"/>
    </location>
</feature>
<dbReference type="AlphaFoldDB" id="A0A7C4D6V1"/>
<dbReference type="GO" id="GO:0035435">
    <property type="term" value="P:phosphate ion transmembrane transport"/>
    <property type="evidence" value="ECO:0007669"/>
    <property type="project" value="TreeGrafter"/>
</dbReference>
<keyword evidence="8 9" id="KW-0472">Membrane</keyword>
<evidence type="ECO:0000256" key="3">
    <source>
        <dbReference type="ARBA" id="ARBA00009916"/>
    </source>
</evidence>
<name>A0A7C4D6V1_STAMA</name>
<evidence type="ECO:0000256" key="4">
    <source>
        <dbReference type="ARBA" id="ARBA00022448"/>
    </source>
</evidence>
<evidence type="ECO:0000313" key="10">
    <source>
        <dbReference type="EMBL" id="HGM58455.1"/>
    </source>
</evidence>
<evidence type="ECO:0000256" key="6">
    <source>
        <dbReference type="ARBA" id="ARBA00022692"/>
    </source>
</evidence>
<feature type="transmembrane region" description="Helical" evidence="9">
    <location>
        <begin position="45"/>
        <end position="69"/>
    </location>
</feature>
<dbReference type="PANTHER" id="PTHR11101">
    <property type="entry name" value="PHOSPHATE TRANSPORTER"/>
    <property type="match status" value="1"/>
</dbReference>
<feature type="transmembrane region" description="Helical" evidence="9">
    <location>
        <begin position="320"/>
        <end position="341"/>
    </location>
</feature>
<feature type="transmembrane region" description="Helical" evidence="9">
    <location>
        <begin position="347"/>
        <end position="366"/>
    </location>
</feature>
<comment type="function">
    <text evidence="1">Potential transporter for phosphate.</text>
</comment>